<name>A0A7J6LL15_PERCH</name>
<evidence type="ECO:0000313" key="1">
    <source>
        <dbReference type="EMBL" id="KAF4659969.1"/>
    </source>
</evidence>
<protein>
    <submittedName>
        <fullName evidence="1">Uncharacterized protein</fullName>
    </submittedName>
</protein>
<reference evidence="1 2" key="1">
    <citation type="submission" date="2020-04" db="EMBL/GenBank/DDBJ databases">
        <title>Perkinsus chesapeaki whole genome sequence.</title>
        <authorList>
            <person name="Bogema D.R."/>
        </authorList>
    </citation>
    <scope>NUCLEOTIDE SEQUENCE [LARGE SCALE GENOMIC DNA]</scope>
    <source>
        <strain evidence="1">ATCC PRA-425</strain>
    </source>
</reference>
<proteinExistence type="predicted"/>
<dbReference type="Proteomes" id="UP000591131">
    <property type="component" value="Unassembled WGS sequence"/>
</dbReference>
<evidence type="ECO:0000313" key="2">
    <source>
        <dbReference type="Proteomes" id="UP000591131"/>
    </source>
</evidence>
<sequence>MCTNRYTPLQDRMENAKTILQKQSVVSITADSWQRKSNQSVMGVVVHHCPEDQEQPTKTVMKSTIIGLEEITEEHTAVNLAKYFQYTKTNKWVRAGNYLLSETRNVTYPQYAKVTDEEGREAVIKCISDMKWGEDMPEEEENTDIEHADEEEDDVFVSFAENNTISRLFEVCQPAQVELSSLDDVFAEIQEASTSSHHAKALNALILTVNSNLGDPSKNELSASIADRMRFCFSWALLVVECLAPGYGAQH</sequence>
<comment type="caution">
    <text evidence="1">The sequence shown here is derived from an EMBL/GenBank/DDBJ whole genome shotgun (WGS) entry which is preliminary data.</text>
</comment>
<dbReference type="EMBL" id="JAAPAO010000432">
    <property type="protein sequence ID" value="KAF4659969.1"/>
    <property type="molecule type" value="Genomic_DNA"/>
</dbReference>
<keyword evidence="2" id="KW-1185">Reference proteome</keyword>
<dbReference type="AlphaFoldDB" id="A0A7J6LL15"/>
<accession>A0A7J6LL15</accession>
<organism evidence="1 2">
    <name type="scientific">Perkinsus chesapeaki</name>
    <name type="common">Clam parasite</name>
    <name type="synonym">Perkinsus andrewsi</name>
    <dbReference type="NCBI Taxonomy" id="330153"/>
    <lineage>
        <taxon>Eukaryota</taxon>
        <taxon>Sar</taxon>
        <taxon>Alveolata</taxon>
        <taxon>Perkinsozoa</taxon>
        <taxon>Perkinsea</taxon>
        <taxon>Perkinsida</taxon>
        <taxon>Perkinsidae</taxon>
        <taxon>Perkinsus</taxon>
    </lineage>
</organism>
<gene>
    <name evidence="1" type="ORF">FOL47_007365</name>
</gene>